<sequence length="74" mass="8435">MASSGVWPSSQSSAPLRTTSRSSWLNPGGTATQRWSPAMGSHTVFSRRFRLRRRARPWRQPRKCQFSSRGSRRG</sequence>
<feature type="region of interest" description="Disordered" evidence="1">
    <location>
        <begin position="1"/>
        <end position="74"/>
    </location>
</feature>
<evidence type="ECO:0000313" key="2">
    <source>
        <dbReference type="EMBL" id="JAD43297.1"/>
    </source>
</evidence>
<feature type="compositionally biased region" description="Polar residues" evidence="1">
    <location>
        <begin position="65"/>
        <end position="74"/>
    </location>
</feature>
<reference evidence="2" key="1">
    <citation type="submission" date="2014-09" db="EMBL/GenBank/DDBJ databases">
        <authorList>
            <person name="Magalhaes I.L.F."/>
            <person name="Oliveira U."/>
            <person name="Santos F.R."/>
            <person name="Vidigal T.H.D.A."/>
            <person name="Brescovit A.D."/>
            <person name="Santos A.J."/>
        </authorList>
    </citation>
    <scope>NUCLEOTIDE SEQUENCE</scope>
    <source>
        <tissue evidence="2">Shoot tissue taken approximately 20 cm above the soil surface</tissue>
    </source>
</reference>
<reference evidence="2" key="2">
    <citation type="journal article" date="2015" name="Data Brief">
        <title>Shoot transcriptome of the giant reed, Arundo donax.</title>
        <authorList>
            <person name="Barrero R.A."/>
            <person name="Guerrero F.D."/>
            <person name="Moolhuijzen P."/>
            <person name="Goolsby J.A."/>
            <person name="Tidwell J."/>
            <person name="Bellgard S.E."/>
            <person name="Bellgard M.I."/>
        </authorList>
    </citation>
    <scope>NUCLEOTIDE SEQUENCE</scope>
    <source>
        <tissue evidence="2">Shoot tissue taken approximately 20 cm above the soil surface</tissue>
    </source>
</reference>
<evidence type="ECO:0000256" key="1">
    <source>
        <dbReference type="SAM" id="MobiDB-lite"/>
    </source>
</evidence>
<name>A0A0A9A8B7_ARUDO</name>
<proteinExistence type="predicted"/>
<organism evidence="2">
    <name type="scientific">Arundo donax</name>
    <name type="common">Giant reed</name>
    <name type="synonym">Donax arundinaceus</name>
    <dbReference type="NCBI Taxonomy" id="35708"/>
    <lineage>
        <taxon>Eukaryota</taxon>
        <taxon>Viridiplantae</taxon>
        <taxon>Streptophyta</taxon>
        <taxon>Embryophyta</taxon>
        <taxon>Tracheophyta</taxon>
        <taxon>Spermatophyta</taxon>
        <taxon>Magnoliopsida</taxon>
        <taxon>Liliopsida</taxon>
        <taxon>Poales</taxon>
        <taxon>Poaceae</taxon>
        <taxon>PACMAD clade</taxon>
        <taxon>Arundinoideae</taxon>
        <taxon>Arundineae</taxon>
        <taxon>Arundo</taxon>
    </lineage>
</organism>
<dbReference type="EMBL" id="GBRH01254598">
    <property type="protein sequence ID" value="JAD43297.1"/>
    <property type="molecule type" value="Transcribed_RNA"/>
</dbReference>
<feature type="compositionally biased region" description="Basic residues" evidence="1">
    <location>
        <begin position="45"/>
        <end position="62"/>
    </location>
</feature>
<dbReference type="AlphaFoldDB" id="A0A0A9A8B7"/>
<protein>
    <submittedName>
        <fullName evidence="2">Uncharacterized protein</fullName>
    </submittedName>
</protein>
<accession>A0A0A9A8B7</accession>
<feature type="compositionally biased region" description="Polar residues" evidence="1">
    <location>
        <begin position="1"/>
        <end position="35"/>
    </location>
</feature>